<dbReference type="GO" id="GO:0003723">
    <property type="term" value="F:RNA binding"/>
    <property type="evidence" value="ECO:0007669"/>
    <property type="project" value="UniProtKB-UniRule"/>
</dbReference>
<comment type="subcellular location">
    <subcellularLocation>
        <location evidence="1">Nucleus</location>
        <location evidence="1">Nucleolus</location>
    </subcellularLocation>
</comment>
<protein>
    <recommendedName>
        <fullName evidence="7">RRM domain-containing protein</fullName>
    </recommendedName>
</protein>
<dbReference type="AlphaFoldDB" id="A0A9Q1K9V1"/>
<dbReference type="InterPro" id="IPR035979">
    <property type="entry name" value="RBD_domain_sf"/>
</dbReference>
<comment type="similarity">
    <text evidence="2">Belongs to the RRM RBM34 family.</text>
</comment>
<feature type="compositionally biased region" description="Basic and acidic residues" evidence="6">
    <location>
        <begin position="462"/>
        <end position="475"/>
    </location>
</feature>
<evidence type="ECO:0000259" key="7">
    <source>
        <dbReference type="PROSITE" id="PS50102"/>
    </source>
</evidence>
<dbReference type="SMART" id="SM00360">
    <property type="entry name" value="RRM"/>
    <property type="match status" value="2"/>
</dbReference>
<evidence type="ECO:0000256" key="3">
    <source>
        <dbReference type="ARBA" id="ARBA00022884"/>
    </source>
</evidence>
<dbReference type="PANTHER" id="PTHR23236:SF25">
    <property type="entry name" value="RNA-BINDING PROTEIN 34"/>
    <property type="match status" value="1"/>
</dbReference>
<feature type="domain" description="RRM" evidence="7">
    <location>
        <begin position="305"/>
        <end position="386"/>
    </location>
</feature>
<evidence type="ECO:0000256" key="2">
    <source>
        <dbReference type="ARBA" id="ARBA00007077"/>
    </source>
</evidence>
<keyword evidence="9" id="KW-1185">Reference proteome</keyword>
<dbReference type="CDD" id="cd12395">
    <property type="entry name" value="RRM2_RBM34"/>
    <property type="match status" value="1"/>
</dbReference>
<dbReference type="InterPro" id="IPR000504">
    <property type="entry name" value="RRM_dom"/>
</dbReference>
<gene>
    <name evidence="8" type="ORF">Cgig2_018888</name>
</gene>
<feature type="domain" description="RRM" evidence="7">
    <location>
        <begin position="192"/>
        <end position="286"/>
    </location>
</feature>
<keyword evidence="4" id="KW-0539">Nucleus</keyword>
<feature type="compositionally biased region" description="Basic and acidic residues" evidence="6">
    <location>
        <begin position="136"/>
        <end position="147"/>
    </location>
</feature>
<dbReference type="GO" id="GO:0005730">
    <property type="term" value="C:nucleolus"/>
    <property type="evidence" value="ECO:0007669"/>
    <property type="project" value="UniProtKB-SubCell"/>
</dbReference>
<feature type="region of interest" description="Disordered" evidence="6">
    <location>
        <begin position="384"/>
        <end position="520"/>
    </location>
</feature>
<feature type="region of interest" description="Disordered" evidence="6">
    <location>
        <begin position="1"/>
        <end position="169"/>
    </location>
</feature>
<evidence type="ECO:0000313" key="9">
    <source>
        <dbReference type="Proteomes" id="UP001153076"/>
    </source>
</evidence>
<accession>A0A9Q1K9V1</accession>
<dbReference type="InterPro" id="IPR012677">
    <property type="entry name" value="Nucleotide-bd_a/b_plait_sf"/>
</dbReference>
<evidence type="ECO:0000256" key="1">
    <source>
        <dbReference type="ARBA" id="ARBA00004604"/>
    </source>
</evidence>
<feature type="compositionally biased region" description="Basic and acidic residues" evidence="6">
    <location>
        <begin position="414"/>
        <end position="424"/>
    </location>
</feature>
<feature type="compositionally biased region" description="Polar residues" evidence="6">
    <location>
        <begin position="37"/>
        <end position="47"/>
    </location>
</feature>
<dbReference type="Pfam" id="PF00076">
    <property type="entry name" value="RRM_1"/>
    <property type="match status" value="2"/>
</dbReference>
<dbReference type="PANTHER" id="PTHR23236">
    <property type="entry name" value="EUKARYOTIC TRANSLATION INITIATION FACTOR 4B/4H"/>
    <property type="match status" value="1"/>
</dbReference>
<comment type="caution">
    <text evidence="8">The sequence shown here is derived from an EMBL/GenBank/DDBJ whole genome shotgun (WGS) entry which is preliminary data.</text>
</comment>
<name>A0A9Q1K9V1_9CARY</name>
<dbReference type="Proteomes" id="UP001153076">
    <property type="component" value="Unassembled WGS sequence"/>
</dbReference>
<keyword evidence="3 5" id="KW-0694">RNA-binding</keyword>
<evidence type="ECO:0000256" key="4">
    <source>
        <dbReference type="ARBA" id="ARBA00023242"/>
    </source>
</evidence>
<dbReference type="PROSITE" id="PS50102">
    <property type="entry name" value="RRM"/>
    <property type="match status" value="2"/>
</dbReference>
<dbReference type="OrthoDB" id="442677at2759"/>
<dbReference type="InterPro" id="IPR034221">
    <property type="entry name" value="RBM34_RRM2"/>
</dbReference>
<proteinExistence type="inferred from homology"/>
<dbReference type="EMBL" id="JAKOGI010000235">
    <property type="protein sequence ID" value="KAJ8438977.1"/>
    <property type="molecule type" value="Genomic_DNA"/>
</dbReference>
<sequence>MAKKSKDLNTNPNPNPNPNSDASNVFNKLFGEALETEATNSLFSSDNPFRRKPIDASQNRQQNPQNADAYDPADAEEKKRKRNKEKRDSLDDNSAGKPSKDLKFDAGQNSKPGTVDGSGPNLDLKEGKKKKKKRKRDELEREYEAKKYGVVPDEEDEKKEKVGTGKKRKAVDNPAEMMVSQDGYDDESKLLKTVFVGNLPLKVKKKALLKEFSKFGEIESVRIRSVPTLDSKKPKKIQVISGKINEAADSVHAYIVFKTEQSAEASLAHNMSVVGGNHIRVDRACPPRKKLKGDIASTPLYNNKRTVFVGNLPFDVKDEELYQLFCGIKQLESSVEAVRVIRDRATSVGKGIAYVLFKTREAANYVCRIHNLKLRDRELRICHAKSNPQSTPTPSKRKDPFPGNSGTPPSKKLAPGEKSSESRYKVMNSKGNTSYQGLRASKSGEKKKTPSRPVGGLKSKTKSGEKVKQRTEKRPAVAARKAKARGQALKAGGVPNHAGTKRKMDCRTPQNSTKRKKPRN</sequence>
<reference evidence="8" key="1">
    <citation type="submission" date="2022-04" db="EMBL/GenBank/DDBJ databases">
        <title>Carnegiea gigantea Genome sequencing and assembly v2.</title>
        <authorList>
            <person name="Copetti D."/>
            <person name="Sanderson M.J."/>
            <person name="Burquez A."/>
            <person name="Wojciechowski M.F."/>
        </authorList>
    </citation>
    <scope>NUCLEOTIDE SEQUENCE</scope>
    <source>
        <strain evidence="8">SGP5-SGP5p</strain>
        <tissue evidence="8">Aerial part</tissue>
    </source>
</reference>
<evidence type="ECO:0000256" key="5">
    <source>
        <dbReference type="PROSITE-ProRule" id="PRU00176"/>
    </source>
</evidence>
<evidence type="ECO:0000256" key="6">
    <source>
        <dbReference type="SAM" id="MobiDB-lite"/>
    </source>
</evidence>
<feature type="compositionally biased region" description="Polar residues" evidence="6">
    <location>
        <begin position="56"/>
        <end position="66"/>
    </location>
</feature>
<organism evidence="8 9">
    <name type="scientific">Carnegiea gigantea</name>
    <dbReference type="NCBI Taxonomy" id="171969"/>
    <lineage>
        <taxon>Eukaryota</taxon>
        <taxon>Viridiplantae</taxon>
        <taxon>Streptophyta</taxon>
        <taxon>Embryophyta</taxon>
        <taxon>Tracheophyta</taxon>
        <taxon>Spermatophyta</taxon>
        <taxon>Magnoliopsida</taxon>
        <taxon>eudicotyledons</taxon>
        <taxon>Gunneridae</taxon>
        <taxon>Pentapetalae</taxon>
        <taxon>Caryophyllales</taxon>
        <taxon>Cactineae</taxon>
        <taxon>Cactaceae</taxon>
        <taxon>Cactoideae</taxon>
        <taxon>Echinocereeae</taxon>
        <taxon>Carnegiea</taxon>
    </lineage>
</organism>
<dbReference type="SUPFAM" id="SSF54928">
    <property type="entry name" value="RNA-binding domain, RBD"/>
    <property type="match status" value="2"/>
</dbReference>
<evidence type="ECO:0000313" key="8">
    <source>
        <dbReference type="EMBL" id="KAJ8438977.1"/>
    </source>
</evidence>
<dbReference type="CDD" id="cd12394">
    <property type="entry name" value="RRM1_RBM34"/>
    <property type="match status" value="1"/>
</dbReference>
<dbReference type="Gene3D" id="3.30.70.330">
    <property type="match status" value="2"/>
</dbReference>